<evidence type="ECO:0000259" key="5">
    <source>
        <dbReference type="PROSITE" id="PS50109"/>
    </source>
</evidence>
<dbReference type="Pfam" id="PF00072">
    <property type="entry name" value="Response_reg"/>
    <property type="match status" value="1"/>
</dbReference>
<gene>
    <name evidence="8" type="ORF">C8N44_12417</name>
</gene>
<dbReference type="OrthoDB" id="9796100at2"/>
<dbReference type="PANTHER" id="PTHR43065">
    <property type="entry name" value="SENSOR HISTIDINE KINASE"/>
    <property type="match status" value="1"/>
</dbReference>
<feature type="modified residue" description="4-aspartylphosphate" evidence="4">
    <location>
        <position position="708"/>
    </location>
</feature>
<evidence type="ECO:0000256" key="3">
    <source>
        <dbReference type="ARBA" id="ARBA00022553"/>
    </source>
</evidence>
<evidence type="ECO:0000256" key="1">
    <source>
        <dbReference type="ARBA" id="ARBA00000085"/>
    </source>
</evidence>
<keyword evidence="8" id="KW-0808">Transferase</keyword>
<dbReference type="CDD" id="cd00130">
    <property type="entry name" value="PAS"/>
    <property type="match status" value="2"/>
</dbReference>
<evidence type="ECO:0000313" key="9">
    <source>
        <dbReference type="Proteomes" id="UP000244069"/>
    </source>
</evidence>
<dbReference type="Gene3D" id="1.10.287.130">
    <property type="match status" value="1"/>
</dbReference>
<dbReference type="PROSITE" id="PS50113">
    <property type="entry name" value="PAC"/>
    <property type="match status" value="1"/>
</dbReference>
<dbReference type="InterPro" id="IPR003661">
    <property type="entry name" value="HisK_dim/P_dom"/>
</dbReference>
<evidence type="ECO:0000259" key="6">
    <source>
        <dbReference type="PROSITE" id="PS50110"/>
    </source>
</evidence>
<organism evidence="8 9">
    <name type="scientific">Allosediminivita pacifica</name>
    <dbReference type="NCBI Taxonomy" id="1267769"/>
    <lineage>
        <taxon>Bacteria</taxon>
        <taxon>Pseudomonadati</taxon>
        <taxon>Pseudomonadota</taxon>
        <taxon>Alphaproteobacteria</taxon>
        <taxon>Rhodobacterales</taxon>
        <taxon>Paracoccaceae</taxon>
        <taxon>Allosediminivita</taxon>
    </lineage>
</organism>
<evidence type="ECO:0000313" key="8">
    <source>
        <dbReference type="EMBL" id="PTX43805.1"/>
    </source>
</evidence>
<dbReference type="SUPFAM" id="SSF52172">
    <property type="entry name" value="CheY-like"/>
    <property type="match status" value="1"/>
</dbReference>
<dbReference type="InterPro" id="IPR000700">
    <property type="entry name" value="PAS-assoc_C"/>
</dbReference>
<dbReference type="SUPFAM" id="SSF55785">
    <property type="entry name" value="PYP-like sensor domain (PAS domain)"/>
    <property type="match status" value="3"/>
</dbReference>
<proteinExistence type="predicted"/>
<keyword evidence="3 4" id="KW-0597">Phosphoprotein</keyword>
<dbReference type="Gene3D" id="3.30.450.20">
    <property type="entry name" value="PAS domain"/>
    <property type="match status" value="4"/>
</dbReference>
<evidence type="ECO:0000259" key="7">
    <source>
        <dbReference type="PROSITE" id="PS50113"/>
    </source>
</evidence>
<dbReference type="CDD" id="cd00082">
    <property type="entry name" value="HisKA"/>
    <property type="match status" value="1"/>
</dbReference>
<dbReference type="RefSeq" id="WP_107977960.1">
    <property type="nucleotide sequence ID" value="NZ_BMEZ01000024.1"/>
</dbReference>
<dbReference type="EC" id="2.7.13.3" evidence="2"/>
<dbReference type="Pfam" id="PF13426">
    <property type="entry name" value="PAS_9"/>
    <property type="match status" value="1"/>
</dbReference>
<evidence type="ECO:0000256" key="4">
    <source>
        <dbReference type="PROSITE-ProRule" id="PRU00169"/>
    </source>
</evidence>
<dbReference type="SMART" id="SM00387">
    <property type="entry name" value="HATPase_c"/>
    <property type="match status" value="1"/>
</dbReference>
<evidence type="ECO:0000256" key="2">
    <source>
        <dbReference type="ARBA" id="ARBA00012438"/>
    </source>
</evidence>
<dbReference type="Gene3D" id="3.40.50.2300">
    <property type="match status" value="1"/>
</dbReference>
<dbReference type="AlphaFoldDB" id="A0A2T6AJ03"/>
<keyword evidence="9" id="KW-1185">Reference proteome</keyword>
<dbReference type="InterPro" id="IPR036890">
    <property type="entry name" value="HATPase_C_sf"/>
</dbReference>
<dbReference type="SMART" id="SM00448">
    <property type="entry name" value="REC"/>
    <property type="match status" value="1"/>
</dbReference>
<dbReference type="InterPro" id="IPR005467">
    <property type="entry name" value="His_kinase_dom"/>
</dbReference>
<dbReference type="InterPro" id="IPR000014">
    <property type="entry name" value="PAS"/>
</dbReference>
<accession>A0A2T6AJ03</accession>
<dbReference type="Gene3D" id="3.30.565.10">
    <property type="entry name" value="Histidine kinase-like ATPase, C-terminal domain"/>
    <property type="match status" value="1"/>
</dbReference>
<dbReference type="InterPro" id="IPR001789">
    <property type="entry name" value="Sig_transdc_resp-reg_receiver"/>
</dbReference>
<reference evidence="8 9" key="1">
    <citation type="submission" date="2018-04" db="EMBL/GenBank/DDBJ databases">
        <title>Genomic Encyclopedia of Archaeal and Bacterial Type Strains, Phase II (KMG-II): from individual species to whole genera.</title>
        <authorList>
            <person name="Goeker M."/>
        </authorList>
    </citation>
    <scope>NUCLEOTIDE SEQUENCE [LARGE SCALE GENOMIC DNA]</scope>
    <source>
        <strain evidence="8 9">DSM 29329</strain>
    </source>
</reference>
<dbReference type="SMART" id="SM00388">
    <property type="entry name" value="HisKA"/>
    <property type="match status" value="1"/>
</dbReference>
<dbReference type="SUPFAM" id="SSF47384">
    <property type="entry name" value="Homodimeric domain of signal transducing histidine kinase"/>
    <property type="match status" value="1"/>
</dbReference>
<dbReference type="SMART" id="SM00091">
    <property type="entry name" value="PAS"/>
    <property type="match status" value="2"/>
</dbReference>
<feature type="domain" description="Response regulatory" evidence="6">
    <location>
        <begin position="658"/>
        <end position="774"/>
    </location>
</feature>
<name>A0A2T6AJ03_9RHOB</name>
<dbReference type="PROSITE" id="PS50110">
    <property type="entry name" value="RESPONSE_REGULATORY"/>
    <property type="match status" value="1"/>
</dbReference>
<dbReference type="EMBL" id="QBKN01000024">
    <property type="protein sequence ID" value="PTX43805.1"/>
    <property type="molecule type" value="Genomic_DNA"/>
</dbReference>
<dbReference type="GO" id="GO:0000155">
    <property type="term" value="F:phosphorelay sensor kinase activity"/>
    <property type="evidence" value="ECO:0007669"/>
    <property type="project" value="InterPro"/>
</dbReference>
<dbReference type="PANTHER" id="PTHR43065:SF42">
    <property type="entry name" value="TWO-COMPONENT SENSOR PPRA"/>
    <property type="match status" value="1"/>
</dbReference>
<dbReference type="Pfam" id="PF00512">
    <property type="entry name" value="HisKA"/>
    <property type="match status" value="1"/>
</dbReference>
<comment type="catalytic activity">
    <reaction evidence="1">
        <text>ATP + protein L-histidine = ADP + protein N-phospho-L-histidine.</text>
        <dbReference type="EC" id="2.7.13.3"/>
    </reaction>
</comment>
<dbReference type="PRINTS" id="PR00344">
    <property type="entry name" value="BCTRLSENSOR"/>
</dbReference>
<dbReference type="Proteomes" id="UP000244069">
    <property type="component" value="Unassembled WGS sequence"/>
</dbReference>
<dbReference type="Pfam" id="PF02518">
    <property type="entry name" value="HATPase_c"/>
    <property type="match status" value="1"/>
</dbReference>
<dbReference type="InterPro" id="IPR036097">
    <property type="entry name" value="HisK_dim/P_sf"/>
</dbReference>
<comment type="caution">
    <text evidence="8">The sequence shown here is derived from an EMBL/GenBank/DDBJ whole genome shotgun (WGS) entry which is preliminary data.</text>
</comment>
<dbReference type="InterPro" id="IPR035965">
    <property type="entry name" value="PAS-like_dom_sf"/>
</dbReference>
<keyword evidence="8" id="KW-0418">Kinase</keyword>
<dbReference type="PROSITE" id="PS50109">
    <property type="entry name" value="HIS_KIN"/>
    <property type="match status" value="1"/>
</dbReference>
<feature type="domain" description="Histidine kinase" evidence="5">
    <location>
        <begin position="413"/>
        <end position="636"/>
    </location>
</feature>
<feature type="domain" description="PAC" evidence="7">
    <location>
        <begin position="213"/>
        <end position="264"/>
    </location>
</feature>
<protein>
    <recommendedName>
        <fullName evidence="2">histidine kinase</fullName>
        <ecNumber evidence="2">2.7.13.3</ecNumber>
    </recommendedName>
</protein>
<dbReference type="SUPFAM" id="SSF55874">
    <property type="entry name" value="ATPase domain of HSP90 chaperone/DNA topoisomerase II/histidine kinase"/>
    <property type="match status" value="1"/>
</dbReference>
<sequence length="785" mass="84845">MAQDDAGQGDPFDLAAAAPCGLVRTGADGVIEAANPRFLHWIGQSESEVIGLQSFSDLLPAGARVFYEMHLLPRLRMGGELEETAFQIERPHIGRWDVLLSGRVIDTEGTTVLALFPADRRRRYERAQSSRREEAENEANWLRQVETLGGIGAWSFDVETETFRWSPKVFELFDLPEGNAPSLVDAACYLSSDQVRRDILHYLARTSRTGEPFSSEVAIDTDEGRRKHLLIKGEAEWRHGRITRVIGVVQDLTRQRQAEAERDQEKARVLQLNANLPAVMMSFERGVEGGLRITYVSPRCEVLWGISSADLYRDPGILDTVSANAVQAGITEALQQGRDSTLNGRFQMRTPEGATRWFELRGSVAPDHRGGVEGSCVFLDVTPEVEAETELATMASIAQRAQKNEAIGKLTGGVAHDFNNLLAVIMGNLELMGEAISEADRQHCIEQALGAVERGSGLTRSMLAFARQARLEPKVFDLGEVVQQTTAWAGRTFPATITMEVGAAPGLPRVRADPDMAASALLNLLINARDAMPEGGALRVDVAAQQVTSRDASAVLGDMQAGDYVVVSVTDTGEGIAGTEVSRIFEPFYTTKPAGSGSGLGLSMACGFMRQSDGGVRVRSAPGEGSTFELYFPVEAEAPARKTEVPRTHGTAPFRGCRVLLVEDEAAVLSTLGRMLETAGYDVLRARSGDEAAVAFSQGPPIDLLLTDMIMPGKLQGSDLARALRASRPDLPVIFLTGHASATIMGSDGVRPDDPCLVKPIPRRALLEAIEGVLTRAGVTKGGTR</sequence>
<dbReference type="InterPro" id="IPR004358">
    <property type="entry name" value="Sig_transdc_His_kin-like_C"/>
</dbReference>
<dbReference type="InterPro" id="IPR003594">
    <property type="entry name" value="HATPase_dom"/>
</dbReference>
<dbReference type="InterPro" id="IPR011006">
    <property type="entry name" value="CheY-like_superfamily"/>
</dbReference>